<organism evidence="5 6">
    <name type="scientific">Paenibacillus thiaminolyticus</name>
    <name type="common">Bacillus thiaminolyticus</name>
    <dbReference type="NCBI Taxonomy" id="49283"/>
    <lineage>
        <taxon>Bacteria</taxon>
        <taxon>Bacillati</taxon>
        <taxon>Bacillota</taxon>
        <taxon>Bacilli</taxon>
        <taxon>Bacillales</taxon>
        <taxon>Paenibacillaceae</taxon>
        <taxon>Paenibacillus</taxon>
    </lineage>
</organism>
<dbReference type="CDD" id="cd16323">
    <property type="entry name" value="Syd"/>
    <property type="match status" value="1"/>
</dbReference>
<evidence type="ECO:0000313" key="4">
    <source>
        <dbReference type="EMBL" id="MCY9606137.1"/>
    </source>
</evidence>
<protein>
    <submittedName>
        <fullName evidence="5">SecY-interacting protein Syd</fullName>
    </submittedName>
</protein>
<accession>A0AAP9J475</accession>
<evidence type="ECO:0000313" key="5">
    <source>
        <dbReference type="EMBL" id="QDM45803.1"/>
    </source>
</evidence>
<evidence type="ECO:0000256" key="3">
    <source>
        <dbReference type="ARBA" id="ARBA00023136"/>
    </source>
</evidence>
<name>A0AAP9J475_PANTH</name>
<evidence type="ECO:0000256" key="1">
    <source>
        <dbReference type="ARBA" id="ARBA00022475"/>
    </source>
</evidence>
<dbReference type="GeneID" id="76998581"/>
<dbReference type="Proteomes" id="UP000315377">
    <property type="component" value="Chromosome"/>
</dbReference>
<dbReference type="EMBL" id="CP041405">
    <property type="protein sequence ID" value="QDM45803.1"/>
    <property type="molecule type" value="Genomic_DNA"/>
</dbReference>
<sequence length="179" mass="20973">MSVKEELAHYYDELLSYWNNTFGTLPKIPFDEEANPLLYQGEPDEDEYVSWKPIVKEEQEDFEAIETNIDLHLHSSIKEYFNSFWFLNLQGFYNSKLIILEPVEPGMDINNFFVNQKKYEEHQGKIIKNIQLGYISPENMAVMVNNETGEILQEDFETGHTTVIAKSLEELIKGLRVTR</sequence>
<evidence type="ECO:0000256" key="2">
    <source>
        <dbReference type="ARBA" id="ARBA00022519"/>
    </source>
</evidence>
<keyword evidence="1" id="KW-1003">Cell membrane</keyword>
<dbReference type="Gene3D" id="3.40.1580.20">
    <property type="entry name" value="Syd protein"/>
    <property type="match status" value="1"/>
</dbReference>
<evidence type="ECO:0000313" key="7">
    <source>
        <dbReference type="Proteomes" id="UP001209276"/>
    </source>
</evidence>
<dbReference type="Proteomes" id="UP001209276">
    <property type="component" value="Unassembled WGS sequence"/>
</dbReference>
<reference evidence="4 7" key="2">
    <citation type="submission" date="2022-05" db="EMBL/GenBank/DDBJ databases">
        <title>Genome Sequencing of Bee-Associated Microbes.</title>
        <authorList>
            <person name="Dunlap C."/>
        </authorList>
    </citation>
    <scope>NUCLEOTIDE SEQUENCE [LARGE SCALE GENOMIC DNA]</scope>
    <source>
        <strain evidence="4 7">NRRL B-14613</strain>
    </source>
</reference>
<evidence type="ECO:0000313" key="6">
    <source>
        <dbReference type="Proteomes" id="UP000315377"/>
    </source>
</evidence>
<dbReference type="Pfam" id="PF07348">
    <property type="entry name" value="Syd"/>
    <property type="match status" value="1"/>
</dbReference>
<keyword evidence="2" id="KW-0997">Cell inner membrane</keyword>
<dbReference type="AlphaFoldDB" id="A0AAP9J475"/>
<dbReference type="GO" id="GO:0009898">
    <property type="term" value="C:cytoplasmic side of plasma membrane"/>
    <property type="evidence" value="ECO:0007669"/>
    <property type="project" value="InterPro"/>
</dbReference>
<keyword evidence="7" id="KW-1185">Reference proteome</keyword>
<dbReference type="RefSeq" id="WP_087443179.1">
    <property type="nucleotide sequence ID" value="NZ_CABMNB010000030.1"/>
</dbReference>
<keyword evidence="3" id="KW-0472">Membrane</keyword>
<reference evidence="5 6" key="1">
    <citation type="submission" date="2019-07" db="EMBL/GenBank/DDBJ databases">
        <title>Paenibacillus thiaminolyticus NRRL B-4156.</title>
        <authorList>
            <person name="Hehnly C."/>
            <person name="Zhang L."/>
        </authorList>
    </citation>
    <scope>NUCLEOTIDE SEQUENCE [LARGE SCALE GENOMIC DNA]</scope>
    <source>
        <strain evidence="5 6">NRRL B-4156</strain>
    </source>
</reference>
<dbReference type="EMBL" id="JAMDMM010000009">
    <property type="protein sequence ID" value="MCY9606137.1"/>
    <property type="molecule type" value="Genomic_DNA"/>
</dbReference>
<dbReference type="InterPro" id="IPR038228">
    <property type="entry name" value="Syd_sf"/>
</dbReference>
<gene>
    <name evidence="5" type="ORF">FLT43_21720</name>
    <name evidence="4" type="ORF">M5W83_03040</name>
</gene>
<proteinExistence type="predicted"/>
<dbReference type="InterPro" id="IPR009948">
    <property type="entry name" value="Syd"/>
</dbReference>